<dbReference type="GO" id="GO:0005634">
    <property type="term" value="C:nucleus"/>
    <property type="evidence" value="ECO:0007669"/>
    <property type="project" value="UniProtKB-SubCell"/>
</dbReference>
<dbReference type="Pfam" id="PF00443">
    <property type="entry name" value="UCH"/>
    <property type="match status" value="1"/>
</dbReference>
<keyword evidence="4" id="KW-0645">Protease</keyword>
<evidence type="ECO:0000259" key="9">
    <source>
        <dbReference type="PROSITE" id="PS50235"/>
    </source>
</evidence>
<dbReference type="InterPro" id="IPR001394">
    <property type="entry name" value="Peptidase_C19_UCH"/>
</dbReference>
<feature type="compositionally biased region" description="Low complexity" evidence="8">
    <location>
        <begin position="320"/>
        <end position="340"/>
    </location>
</feature>
<name>A0A0D2HHF9_9EURO</name>
<dbReference type="PANTHER" id="PTHR24006:SF722">
    <property type="entry name" value="UBIQUITIN CARBOXYL-TERMINAL HYDROLASE 48"/>
    <property type="match status" value="1"/>
</dbReference>
<comment type="catalytic activity">
    <reaction evidence="1">
        <text>Thiol-dependent hydrolysis of ester, thioester, amide, peptide and isopeptide bonds formed by the C-terminal Gly of ubiquitin (a 76-residue protein attached to proteins as an intracellular targeting signal).</text>
        <dbReference type="EC" id="3.4.19.12"/>
    </reaction>
</comment>
<dbReference type="GO" id="GO:0005829">
    <property type="term" value="C:cytosol"/>
    <property type="evidence" value="ECO:0007669"/>
    <property type="project" value="TreeGrafter"/>
</dbReference>
<reference evidence="10 11" key="1">
    <citation type="submission" date="2015-01" db="EMBL/GenBank/DDBJ databases">
        <title>The Genome Sequence of Rhinocladiella mackenzie CBS 650.93.</title>
        <authorList>
            <consortium name="The Broad Institute Genomics Platform"/>
            <person name="Cuomo C."/>
            <person name="de Hoog S."/>
            <person name="Gorbushina A."/>
            <person name="Stielow B."/>
            <person name="Teixiera M."/>
            <person name="Abouelleil A."/>
            <person name="Chapman S.B."/>
            <person name="Priest M."/>
            <person name="Young S.K."/>
            <person name="Wortman J."/>
            <person name="Nusbaum C."/>
            <person name="Birren B."/>
        </authorList>
    </citation>
    <scope>NUCLEOTIDE SEQUENCE [LARGE SCALE GENOMIC DNA]</scope>
    <source>
        <strain evidence="10 11">CBS 650.93</strain>
    </source>
</reference>
<dbReference type="VEuPathDB" id="FungiDB:Z518_01154"/>
<dbReference type="HOGENOM" id="CLU_009919_1_1_1"/>
<gene>
    <name evidence="10" type="ORF">Z518_01154</name>
</gene>
<dbReference type="InterPro" id="IPR038765">
    <property type="entry name" value="Papain-like_cys_pep_sf"/>
</dbReference>
<sequence length="743" mass="82743">MSGVRRFLSKREGKYSRDRDHRALALGKKPAFASSPELASKAVDSNSASDFYGLFDAHGPPTNQAEEHKVETLRQRIINSKGVMLRDAQILWALRSISANGDLDAAYGLLLAMSDASEGIVTSYDPRTQLLGAQNRQGVTCYLDATLFSMFSRLDSFEAMLYNSFDDVSRNKLGFVLRLWVNLLRSGRLITTDITKVMQDTLAECGWDGAATLHQQDASEAFTFITGKLELPLLTLKMDIYHTGKEDTTDDHKFVNERLLEVAIPPDPTGQRSEITLEECLEDYFNNRIEVRRYMERRSTINSIRKTTAVHVETVELDSDSSPITPLSSSPSYTSPMRPTTRLRTPSIIQERYFPPQDESGYSSLAGAGSRDSTGRPRAGSIRKEVMMPAWQFFSLIPWYTDNAPTNDAQVAAHFSSKRPVLGLCLKRYSMTSAGKAIRLNTQVDIPVEIGVPHFIQDDHMDETGQLYGNFKLSLQSAVCHRGNSVDSGHYIALVRGTAPPMSLDGNFTDSTQTWMRFDDLAPHRITMVDIEKALREETPYLLFYQIVPIEGDPGHITSGEDILTSTSDRNASVSELSTDSALTENQPPSSRLSFEISGRDDPRGRSPAETRRTSVVSFQEQPAEHTSETSLGVSNHSGGANTPKRQSVSLSRTQSKMSDGLGRTLSKFGGKKSREKLPGNTIQAEVHVTEVTDRTMTDKQPLPKQNTLRVELPKGHRREKSRSRLSRSKVRGEKPDRECSVM</sequence>
<dbReference type="OrthoDB" id="6287070at2759"/>
<feature type="domain" description="USP" evidence="9">
    <location>
        <begin position="131"/>
        <end position="548"/>
    </location>
</feature>
<organism evidence="10 11">
    <name type="scientific">Rhinocladiella mackenziei CBS 650.93</name>
    <dbReference type="NCBI Taxonomy" id="1442369"/>
    <lineage>
        <taxon>Eukaryota</taxon>
        <taxon>Fungi</taxon>
        <taxon>Dikarya</taxon>
        <taxon>Ascomycota</taxon>
        <taxon>Pezizomycotina</taxon>
        <taxon>Eurotiomycetes</taxon>
        <taxon>Chaetothyriomycetidae</taxon>
        <taxon>Chaetothyriales</taxon>
        <taxon>Herpotrichiellaceae</taxon>
        <taxon>Rhinocladiella</taxon>
    </lineage>
</organism>
<dbReference type="CDD" id="cd02670">
    <property type="entry name" value="Peptidase_C19N"/>
    <property type="match status" value="1"/>
</dbReference>
<dbReference type="SUPFAM" id="SSF54001">
    <property type="entry name" value="Cysteine proteinases"/>
    <property type="match status" value="1"/>
</dbReference>
<evidence type="ECO:0000313" key="11">
    <source>
        <dbReference type="Proteomes" id="UP000053617"/>
    </source>
</evidence>
<evidence type="ECO:0000256" key="6">
    <source>
        <dbReference type="ARBA" id="ARBA00022801"/>
    </source>
</evidence>
<protein>
    <recommendedName>
        <fullName evidence="3">ubiquitinyl hydrolase 1</fullName>
        <ecNumber evidence="3">3.4.19.12</ecNumber>
    </recommendedName>
</protein>
<dbReference type="GO" id="GO:0006508">
    <property type="term" value="P:proteolysis"/>
    <property type="evidence" value="ECO:0007669"/>
    <property type="project" value="UniProtKB-KW"/>
</dbReference>
<dbReference type="AlphaFoldDB" id="A0A0D2HHF9"/>
<evidence type="ECO:0000256" key="5">
    <source>
        <dbReference type="ARBA" id="ARBA00022786"/>
    </source>
</evidence>
<dbReference type="PROSITE" id="PS50235">
    <property type="entry name" value="USP_3"/>
    <property type="match status" value="1"/>
</dbReference>
<feature type="region of interest" description="Disordered" evidence="8">
    <location>
        <begin position="694"/>
        <end position="743"/>
    </location>
</feature>
<keyword evidence="6" id="KW-0378">Hydrolase</keyword>
<feature type="compositionally biased region" description="Polar residues" evidence="8">
    <location>
        <begin position="629"/>
        <end position="658"/>
    </location>
</feature>
<feature type="compositionally biased region" description="Basic and acidic residues" evidence="8">
    <location>
        <begin position="731"/>
        <end position="743"/>
    </location>
</feature>
<dbReference type="GO" id="GO:0004843">
    <property type="term" value="F:cysteine-type deubiquitinase activity"/>
    <property type="evidence" value="ECO:0007669"/>
    <property type="project" value="UniProtKB-EC"/>
</dbReference>
<keyword evidence="7" id="KW-0788">Thiol protease</keyword>
<feature type="compositionally biased region" description="Polar residues" evidence="8">
    <location>
        <begin position="569"/>
        <end position="593"/>
    </location>
</feature>
<dbReference type="GeneID" id="25289225"/>
<evidence type="ECO:0000256" key="2">
    <source>
        <dbReference type="ARBA" id="ARBA00009085"/>
    </source>
</evidence>
<dbReference type="EC" id="3.4.19.12" evidence="3"/>
<proteinExistence type="inferred from homology"/>
<feature type="compositionally biased region" description="Basic and acidic residues" evidence="8">
    <location>
        <begin position="9"/>
        <end position="20"/>
    </location>
</feature>
<dbReference type="Proteomes" id="UP000053617">
    <property type="component" value="Unassembled WGS sequence"/>
</dbReference>
<dbReference type="GO" id="GO:0016579">
    <property type="term" value="P:protein deubiquitination"/>
    <property type="evidence" value="ECO:0007669"/>
    <property type="project" value="InterPro"/>
</dbReference>
<dbReference type="InterPro" id="IPR028889">
    <property type="entry name" value="USP"/>
</dbReference>
<evidence type="ECO:0000313" key="10">
    <source>
        <dbReference type="EMBL" id="KIX10073.1"/>
    </source>
</evidence>
<dbReference type="RefSeq" id="XP_013277209.1">
    <property type="nucleotide sequence ID" value="XM_013421755.1"/>
</dbReference>
<keyword evidence="5" id="KW-0833">Ubl conjugation pathway</keyword>
<comment type="similarity">
    <text evidence="2">Belongs to the peptidase C19 family.</text>
</comment>
<feature type="compositionally biased region" description="Basic residues" evidence="8">
    <location>
        <begin position="716"/>
        <end position="730"/>
    </location>
</feature>
<feature type="region of interest" description="Disordered" evidence="8">
    <location>
        <begin position="317"/>
        <end position="340"/>
    </location>
</feature>
<evidence type="ECO:0000256" key="8">
    <source>
        <dbReference type="SAM" id="MobiDB-lite"/>
    </source>
</evidence>
<feature type="compositionally biased region" description="Basic and acidic residues" evidence="8">
    <location>
        <begin position="598"/>
        <end position="613"/>
    </location>
</feature>
<keyword evidence="11" id="KW-1185">Reference proteome</keyword>
<dbReference type="InterPro" id="IPR050164">
    <property type="entry name" value="Peptidase_C19"/>
</dbReference>
<feature type="region of interest" description="Disordered" evidence="8">
    <location>
        <begin position="569"/>
        <end position="677"/>
    </location>
</feature>
<dbReference type="Gene3D" id="3.90.70.10">
    <property type="entry name" value="Cysteine proteinases"/>
    <property type="match status" value="2"/>
</dbReference>
<accession>A0A0D2HHF9</accession>
<evidence type="ECO:0000256" key="7">
    <source>
        <dbReference type="ARBA" id="ARBA00022807"/>
    </source>
</evidence>
<evidence type="ECO:0000256" key="4">
    <source>
        <dbReference type="ARBA" id="ARBA00022670"/>
    </source>
</evidence>
<feature type="region of interest" description="Disordered" evidence="8">
    <location>
        <begin position="1"/>
        <end position="20"/>
    </location>
</feature>
<feature type="region of interest" description="Disordered" evidence="8">
    <location>
        <begin position="354"/>
        <end position="379"/>
    </location>
</feature>
<evidence type="ECO:0000256" key="1">
    <source>
        <dbReference type="ARBA" id="ARBA00000707"/>
    </source>
</evidence>
<dbReference type="STRING" id="1442369.A0A0D2HHF9"/>
<dbReference type="PANTHER" id="PTHR24006">
    <property type="entry name" value="UBIQUITIN CARBOXYL-TERMINAL HYDROLASE"/>
    <property type="match status" value="1"/>
</dbReference>
<evidence type="ECO:0000256" key="3">
    <source>
        <dbReference type="ARBA" id="ARBA00012759"/>
    </source>
</evidence>
<dbReference type="EMBL" id="KN847475">
    <property type="protein sequence ID" value="KIX10073.1"/>
    <property type="molecule type" value="Genomic_DNA"/>
</dbReference>